<accession>A0A7I8WD79</accession>
<dbReference type="SMART" id="SM00368">
    <property type="entry name" value="LRR_RI"/>
    <property type="match status" value="7"/>
</dbReference>
<dbReference type="SUPFAM" id="SSF47473">
    <property type="entry name" value="EF-hand"/>
    <property type="match status" value="1"/>
</dbReference>
<dbReference type="InterPro" id="IPR032675">
    <property type="entry name" value="LRR_dom_sf"/>
</dbReference>
<dbReference type="InterPro" id="IPR052394">
    <property type="entry name" value="LRR-containing"/>
</dbReference>
<dbReference type="CDD" id="cd00051">
    <property type="entry name" value="EFh"/>
    <property type="match status" value="1"/>
</dbReference>
<dbReference type="InterPro" id="IPR002048">
    <property type="entry name" value="EF_hand_dom"/>
</dbReference>
<dbReference type="Gene3D" id="3.80.10.10">
    <property type="entry name" value="Ribonuclease Inhibitor"/>
    <property type="match status" value="1"/>
</dbReference>
<evidence type="ECO:0000256" key="2">
    <source>
        <dbReference type="SAM" id="MobiDB-lite"/>
    </source>
</evidence>
<dbReference type="Gene3D" id="1.10.238.10">
    <property type="entry name" value="EF-hand"/>
    <property type="match status" value="1"/>
</dbReference>
<keyword evidence="5" id="KW-1185">Reference proteome</keyword>
<dbReference type="OrthoDB" id="120976at2759"/>
<protein>
    <submittedName>
        <fullName evidence="4">DgyrCDS14311</fullName>
    </submittedName>
</protein>
<dbReference type="AlphaFoldDB" id="A0A7I8WD79"/>
<feature type="compositionally biased region" description="Polar residues" evidence="2">
    <location>
        <begin position="1"/>
        <end position="10"/>
    </location>
</feature>
<dbReference type="EMBL" id="CAJFCJ010000032">
    <property type="protein sequence ID" value="CAD5126142.1"/>
    <property type="molecule type" value="Genomic_DNA"/>
</dbReference>
<dbReference type="Proteomes" id="UP000549394">
    <property type="component" value="Unassembled WGS sequence"/>
</dbReference>
<name>A0A7I8WD79_9ANNE</name>
<dbReference type="Pfam" id="PF13516">
    <property type="entry name" value="LRR_6"/>
    <property type="match status" value="6"/>
</dbReference>
<feature type="region of interest" description="Disordered" evidence="2">
    <location>
        <begin position="1"/>
        <end position="32"/>
    </location>
</feature>
<keyword evidence="1" id="KW-0106">Calcium</keyword>
<dbReference type="InterPro" id="IPR018247">
    <property type="entry name" value="EF_Hand_1_Ca_BS"/>
</dbReference>
<reference evidence="4 5" key="1">
    <citation type="submission" date="2020-08" db="EMBL/GenBank/DDBJ databases">
        <authorList>
            <person name="Hejnol A."/>
        </authorList>
    </citation>
    <scope>NUCLEOTIDE SEQUENCE [LARGE SCALE GENOMIC DNA]</scope>
</reference>
<dbReference type="SUPFAM" id="SSF52047">
    <property type="entry name" value="RNI-like"/>
    <property type="match status" value="1"/>
</dbReference>
<dbReference type="InterPro" id="IPR001611">
    <property type="entry name" value="Leu-rich_rpt"/>
</dbReference>
<feature type="domain" description="EF-hand" evidence="3">
    <location>
        <begin position="411"/>
        <end position="446"/>
    </location>
</feature>
<dbReference type="GO" id="GO:0005509">
    <property type="term" value="F:calcium ion binding"/>
    <property type="evidence" value="ECO:0007669"/>
    <property type="project" value="InterPro"/>
</dbReference>
<feature type="compositionally biased region" description="Basic residues" evidence="2">
    <location>
        <begin position="11"/>
        <end position="27"/>
    </location>
</feature>
<comment type="caution">
    <text evidence="4">The sequence shown here is derived from an EMBL/GenBank/DDBJ whole genome shotgun (WGS) entry which is preliminary data.</text>
</comment>
<evidence type="ECO:0000256" key="1">
    <source>
        <dbReference type="ARBA" id="ARBA00022837"/>
    </source>
</evidence>
<dbReference type="SMART" id="SM00054">
    <property type="entry name" value="EFh"/>
    <property type="match status" value="2"/>
</dbReference>
<feature type="domain" description="EF-hand" evidence="3">
    <location>
        <begin position="447"/>
        <end position="482"/>
    </location>
</feature>
<dbReference type="PROSITE" id="PS50222">
    <property type="entry name" value="EF_HAND_2"/>
    <property type="match status" value="2"/>
</dbReference>
<dbReference type="PANTHER" id="PTHR24114">
    <property type="entry name" value="LEUCINE RICH REPEAT FAMILY PROTEIN"/>
    <property type="match status" value="1"/>
</dbReference>
<dbReference type="InterPro" id="IPR011992">
    <property type="entry name" value="EF-hand-dom_pair"/>
</dbReference>
<gene>
    <name evidence="4" type="ORF">DGYR_LOCUS13412</name>
</gene>
<dbReference type="PROSITE" id="PS00018">
    <property type="entry name" value="EF_HAND_1"/>
    <property type="match status" value="1"/>
</dbReference>
<organism evidence="4 5">
    <name type="scientific">Dimorphilus gyrociliatus</name>
    <dbReference type="NCBI Taxonomy" id="2664684"/>
    <lineage>
        <taxon>Eukaryota</taxon>
        <taxon>Metazoa</taxon>
        <taxon>Spiralia</taxon>
        <taxon>Lophotrochozoa</taxon>
        <taxon>Annelida</taxon>
        <taxon>Polychaeta</taxon>
        <taxon>Polychaeta incertae sedis</taxon>
        <taxon>Dinophilidae</taxon>
        <taxon>Dimorphilus</taxon>
    </lineage>
</organism>
<evidence type="ECO:0000259" key="3">
    <source>
        <dbReference type="PROSITE" id="PS50222"/>
    </source>
</evidence>
<evidence type="ECO:0000313" key="5">
    <source>
        <dbReference type="Proteomes" id="UP000549394"/>
    </source>
</evidence>
<sequence length="500" mass="56058">MRTENSMNRSTSKRIVVRRSQSGRKSRPLSSVSFPHDLETSIIVDDQRNEETENMNWDTDLENDELDRKYDHSSEAAYIEISRKNNVIPASYFLRHMHDVHLDMKHHGLGPIAVKPLAISLVSNTQVLVLDLSDNWLGPTGGEAICDMLKENIYITDVLLADNHLDVQFAKQLVDVLQGNITIKKLNLSGNDFDDRAAVHLAEAITNTTRIEYLNLSHNHLCEEAGIILGPAISENSSIKELDLSWNTLRRKGAKGIATGLKTNILLQKLDLSWNGFGTEGALALGDALKANNVLEELDVSNNRLTAEAAVLIGKGLSVNETLRILKMGQNPMQSAGCYAICASMLKNPNTALEILDFESILVNKDFDEVFKKVQEQLNKSIILKHGGDPIPKKPKARVHPMVKLRNYIEKNNLRLVDFFNKFDKDHSMSVTREEFTEGLEETGIKLTDDEVTQLLDELDKDGDGEINYSELVMGHQDFTEKEKRISTSVSLMMKSHTTL</sequence>
<dbReference type="PANTHER" id="PTHR24114:SF50">
    <property type="entry name" value="RNI-LIKE PROTEIN"/>
    <property type="match status" value="1"/>
</dbReference>
<evidence type="ECO:0000313" key="4">
    <source>
        <dbReference type="EMBL" id="CAD5126142.1"/>
    </source>
</evidence>
<proteinExistence type="predicted"/>
<dbReference type="Pfam" id="PF13499">
    <property type="entry name" value="EF-hand_7"/>
    <property type="match status" value="1"/>
</dbReference>